<reference evidence="1 2" key="1">
    <citation type="journal article" date="2020" name="bioRxiv">
        <title>Metabolic contributions of an alphaproteobacterial endosymbiont in the apicomplexan Cardiosporidium cionae.</title>
        <authorList>
            <person name="Hunter E.S."/>
            <person name="Paight C.J."/>
            <person name="Lane C.E."/>
        </authorList>
    </citation>
    <scope>NUCLEOTIDE SEQUENCE [LARGE SCALE GENOMIC DNA]</scope>
    <source>
        <strain evidence="1">ESH_2018</strain>
    </source>
</reference>
<evidence type="ECO:0000313" key="1">
    <source>
        <dbReference type="EMBL" id="KAF8820694.1"/>
    </source>
</evidence>
<proteinExistence type="predicted"/>
<accession>A0ABQ7J9T2</accession>
<organism evidence="1 2">
    <name type="scientific">Cardiosporidium cionae</name>
    <dbReference type="NCBI Taxonomy" id="476202"/>
    <lineage>
        <taxon>Eukaryota</taxon>
        <taxon>Sar</taxon>
        <taxon>Alveolata</taxon>
        <taxon>Apicomplexa</taxon>
        <taxon>Aconoidasida</taxon>
        <taxon>Nephromycida</taxon>
        <taxon>Cardiosporidium</taxon>
    </lineage>
</organism>
<protein>
    <submittedName>
        <fullName evidence="1">Uncharacterized protein</fullName>
    </submittedName>
</protein>
<dbReference type="PANTHER" id="PTHR40861">
    <property type="entry name" value="DUF2183 DOMAIN-CONTAINING PROTEIN"/>
    <property type="match status" value="1"/>
</dbReference>
<dbReference type="PANTHER" id="PTHR40861:SF1">
    <property type="entry name" value="PHOSPHATIDATE PHOSPHATASE APP1 CATALYTIC DOMAIN-CONTAINING PROTEIN"/>
    <property type="match status" value="1"/>
</dbReference>
<dbReference type="EMBL" id="JADAQX010000323">
    <property type="protein sequence ID" value="KAF8820694.1"/>
    <property type="molecule type" value="Genomic_DNA"/>
</dbReference>
<comment type="caution">
    <text evidence="1">The sequence shown here is derived from an EMBL/GenBank/DDBJ whole genome shotgun (WGS) entry which is preliminary data.</text>
</comment>
<dbReference type="Proteomes" id="UP000823046">
    <property type="component" value="Unassembled WGS sequence"/>
</dbReference>
<keyword evidence="2" id="KW-1185">Reference proteome</keyword>
<evidence type="ECO:0000313" key="2">
    <source>
        <dbReference type="Proteomes" id="UP000823046"/>
    </source>
</evidence>
<gene>
    <name evidence="1" type="ORF">IE077_002914</name>
</gene>
<sequence length="470" mass="53325">MERKNAIPLSFLEADPSGDGDILLGSCTNDLSTPFNLWSNTSPNRTNRHTYAQRRMLSLPLPSEIRAGTWRKTQSLSNKPASDLQESNLGKNYLEFSGSMPSRLPSSQEMEIGYSFPIAAASSAIEFSQRSTSVLDVSPCKSISPLLDIHIEQCSLPNYPHECGESSHHRPPKWGNVQVIIDIDDTILSSGGVKLFNFNIGGIDQQYKRGELYPGSAQFVFELAINKLRSDEQPLSVAVLTARIPQVPVRFDSSINQKLISTAERSGIKNWGIDCDRKVMYSTLNEWFFQETKAARKYDNFLTIYRQMSKIHNNMLYIWIGDTGEMDEEVGEMMANTFPENMNAVFLHYVSEKYQPNAKLPLDRAVNGVPFVYFRTYVDAARKACESKLLSELNATRVIVQAIRDLDALKVTSFSSKWFDLLRDWQKSETLFHLRDSSIPTVRHAYEIVKRQRKEFSKCLKIRTKNAAST</sequence>
<name>A0ABQ7J9T2_9APIC</name>